<dbReference type="GeneID" id="108558893"/>
<proteinExistence type="predicted"/>
<evidence type="ECO:0000313" key="2">
    <source>
        <dbReference type="RefSeq" id="XP_017771439.1"/>
    </source>
</evidence>
<gene>
    <name evidence="2" type="primary">LOC108558893</name>
</gene>
<reference evidence="2" key="1">
    <citation type="submission" date="2025-08" db="UniProtKB">
        <authorList>
            <consortium name="RefSeq"/>
        </authorList>
    </citation>
    <scope>IDENTIFICATION</scope>
    <source>
        <tissue evidence="2">Whole Larva</tissue>
    </source>
</reference>
<keyword evidence="1" id="KW-1185">Reference proteome</keyword>
<sequence>AFLRILCVCCPRAIRRKYQPAFRSKPSQYFNSHNVMEATPSNMSYSSASGQHELYTL</sequence>
<protein>
    <submittedName>
        <fullName evidence="2">Dopamine receptor 2-like</fullName>
    </submittedName>
</protein>
<feature type="non-terminal residue" evidence="2">
    <location>
        <position position="1"/>
    </location>
</feature>
<name>A0ABM1MA39_NICVS</name>
<organism evidence="1 2">
    <name type="scientific">Nicrophorus vespilloides</name>
    <name type="common">Boreal carrion beetle</name>
    <dbReference type="NCBI Taxonomy" id="110193"/>
    <lineage>
        <taxon>Eukaryota</taxon>
        <taxon>Metazoa</taxon>
        <taxon>Ecdysozoa</taxon>
        <taxon>Arthropoda</taxon>
        <taxon>Hexapoda</taxon>
        <taxon>Insecta</taxon>
        <taxon>Pterygota</taxon>
        <taxon>Neoptera</taxon>
        <taxon>Endopterygota</taxon>
        <taxon>Coleoptera</taxon>
        <taxon>Polyphaga</taxon>
        <taxon>Staphyliniformia</taxon>
        <taxon>Silphidae</taxon>
        <taxon>Nicrophorinae</taxon>
        <taxon>Nicrophorus</taxon>
    </lineage>
</organism>
<dbReference type="RefSeq" id="XP_017771439.1">
    <property type="nucleotide sequence ID" value="XM_017915950.1"/>
</dbReference>
<accession>A0ABM1MA39</accession>
<dbReference type="Proteomes" id="UP000695000">
    <property type="component" value="Unplaced"/>
</dbReference>
<evidence type="ECO:0000313" key="1">
    <source>
        <dbReference type="Proteomes" id="UP000695000"/>
    </source>
</evidence>